<dbReference type="AlphaFoldDB" id="A0AA48REN2"/>
<organism evidence="2">
    <name type="scientific">freshwater sediment metagenome</name>
    <dbReference type="NCBI Taxonomy" id="556182"/>
    <lineage>
        <taxon>unclassified sequences</taxon>
        <taxon>metagenomes</taxon>
        <taxon>ecological metagenomes</taxon>
    </lineage>
</organism>
<dbReference type="InterPro" id="IPR032690">
    <property type="entry name" value="CarS"/>
</dbReference>
<keyword evidence="1" id="KW-0812">Transmembrane</keyword>
<dbReference type="EMBL" id="OY288114">
    <property type="protein sequence ID" value="CAJ0883544.1"/>
    <property type="molecule type" value="Genomic_DNA"/>
</dbReference>
<dbReference type="PANTHER" id="PTHR39650">
    <property type="entry name" value="CDP-ARCHAEOL SYNTHASE"/>
    <property type="match status" value="1"/>
</dbReference>
<evidence type="ECO:0000313" key="2">
    <source>
        <dbReference type="EMBL" id="CAJ0883544.1"/>
    </source>
</evidence>
<keyword evidence="2" id="KW-0548">Nucleotidyltransferase</keyword>
<keyword evidence="2" id="KW-0808">Transferase</keyword>
<dbReference type="PANTHER" id="PTHR39650:SF1">
    <property type="entry name" value="CDP-ARCHAEOL SYNTHASE"/>
    <property type="match status" value="1"/>
</dbReference>
<protein>
    <submittedName>
        <fullName evidence="2">CDP-2,3-bis-(O-geranylgeranyl)-sn-glycerol synthase</fullName>
        <ecNumber evidence="2">2.7.7.67</ecNumber>
    </submittedName>
</protein>
<proteinExistence type="predicted"/>
<dbReference type="Pfam" id="PF01864">
    <property type="entry name" value="CarS-like"/>
    <property type="match status" value="1"/>
</dbReference>
<evidence type="ECO:0000256" key="1">
    <source>
        <dbReference type="SAM" id="Phobius"/>
    </source>
</evidence>
<accession>A0AA48REN2</accession>
<name>A0AA48REN2_9ZZZZ</name>
<gene>
    <name evidence="2" type="primary">carS</name>
    <name evidence="2" type="ORF">AMST5_03442</name>
</gene>
<reference evidence="2" key="1">
    <citation type="submission" date="2023-07" db="EMBL/GenBank/DDBJ databases">
        <authorList>
            <person name="Pelsma A.J. K."/>
        </authorList>
    </citation>
    <scope>NUCLEOTIDE SEQUENCE</scope>
</reference>
<dbReference type="GO" id="GO:0043338">
    <property type="term" value="F:CDP-2,3-bis-(O-geranylgeranyl)-sn-glycerol synthase activity"/>
    <property type="evidence" value="ECO:0007669"/>
    <property type="project" value="UniProtKB-EC"/>
</dbReference>
<keyword evidence="1" id="KW-0472">Membrane</keyword>
<keyword evidence="1" id="KW-1133">Transmembrane helix</keyword>
<feature type="transmembrane region" description="Helical" evidence="1">
    <location>
        <begin position="67"/>
        <end position="91"/>
    </location>
</feature>
<feature type="transmembrane region" description="Helical" evidence="1">
    <location>
        <begin position="135"/>
        <end position="155"/>
    </location>
</feature>
<dbReference type="EC" id="2.7.7.67" evidence="2"/>
<sequence>MKLDVVAQALFLIVIANGAPILAARLLGGRFSRPVDGGALFLDGRPLFGRSKTLRGLVASVTATAMAAHFIGLSATTGAAIAALAMAGDLLSSFLKRRITLAPSAQALGLDYFPESFLPALYAAAAMPLTAVETAIVLALFFVAGIILSRVVYALKLREQPN</sequence>